<dbReference type="STRING" id="414048.SAMN04489864_109112"/>
<dbReference type="OrthoDB" id="597504at2"/>
<dbReference type="RefSeq" id="WP_090996055.1">
    <property type="nucleotide sequence ID" value="NZ_FOPP01000009.1"/>
</dbReference>
<sequence length="223" mass="24577">MKKKLLSLIIFSFAFVSMAWSQMADTTKVKKDMSLQVMVGTQGIGVNFRYVLTPKIGLRFGGSYAQASANDLLKIDGFKTTNKASGKFNTVQALAEFMPLKGIRLVGGVAYLASAEASIYLTPKDTQKFEDMTFTPAEIGSLDVTADWGTIAPYFGFGFGKGIPKKRFNVNFDLGAYYLSAPSVTIVGTKRLSENDPNEAIIQENMKGYRFMPVAQLNFNFKF</sequence>
<evidence type="ECO:0000313" key="3">
    <source>
        <dbReference type="Proteomes" id="UP000199666"/>
    </source>
</evidence>
<dbReference type="AlphaFoldDB" id="A0A1I2ZB17"/>
<feature type="chain" id="PRO_5011560880" description="Outer membrane protein beta-barrel domain-containing protein" evidence="1">
    <location>
        <begin position="20"/>
        <end position="223"/>
    </location>
</feature>
<dbReference type="Proteomes" id="UP000199666">
    <property type="component" value="Unassembled WGS sequence"/>
</dbReference>
<dbReference type="EMBL" id="FOPP01000009">
    <property type="protein sequence ID" value="SFH34880.1"/>
    <property type="molecule type" value="Genomic_DNA"/>
</dbReference>
<organism evidence="2 3">
    <name type="scientific">Pedobacter insulae</name>
    <dbReference type="NCBI Taxonomy" id="414048"/>
    <lineage>
        <taxon>Bacteria</taxon>
        <taxon>Pseudomonadati</taxon>
        <taxon>Bacteroidota</taxon>
        <taxon>Sphingobacteriia</taxon>
        <taxon>Sphingobacteriales</taxon>
        <taxon>Sphingobacteriaceae</taxon>
        <taxon>Pedobacter</taxon>
    </lineage>
</organism>
<evidence type="ECO:0000313" key="2">
    <source>
        <dbReference type="EMBL" id="SFH34880.1"/>
    </source>
</evidence>
<keyword evidence="3" id="KW-1185">Reference proteome</keyword>
<proteinExistence type="predicted"/>
<evidence type="ECO:0000256" key="1">
    <source>
        <dbReference type="SAM" id="SignalP"/>
    </source>
</evidence>
<feature type="signal peptide" evidence="1">
    <location>
        <begin position="1"/>
        <end position="19"/>
    </location>
</feature>
<reference evidence="2 3" key="1">
    <citation type="submission" date="2016-10" db="EMBL/GenBank/DDBJ databases">
        <authorList>
            <person name="de Groot N.N."/>
        </authorList>
    </citation>
    <scope>NUCLEOTIDE SEQUENCE [LARGE SCALE GENOMIC DNA]</scope>
    <source>
        <strain evidence="2 3">DSM 18684</strain>
    </source>
</reference>
<accession>A0A1I2ZB17</accession>
<keyword evidence="1" id="KW-0732">Signal</keyword>
<dbReference type="Gene3D" id="2.40.160.170">
    <property type="match status" value="1"/>
</dbReference>
<protein>
    <recommendedName>
        <fullName evidence="4">Outer membrane protein beta-barrel domain-containing protein</fullName>
    </recommendedName>
</protein>
<evidence type="ECO:0008006" key="4">
    <source>
        <dbReference type="Google" id="ProtNLM"/>
    </source>
</evidence>
<name>A0A1I2ZB17_9SPHI</name>
<gene>
    <name evidence="2" type="ORF">SAMN04489864_109112</name>
</gene>